<organism evidence="2 3">
    <name type="scientific">Colocasia esculenta</name>
    <name type="common">Wild taro</name>
    <name type="synonym">Arum esculentum</name>
    <dbReference type="NCBI Taxonomy" id="4460"/>
    <lineage>
        <taxon>Eukaryota</taxon>
        <taxon>Viridiplantae</taxon>
        <taxon>Streptophyta</taxon>
        <taxon>Embryophyta</taxon>
        <taxon>Tracheophyta</taxon>
        <taxon>Spermatophyta</taxon>
        <taxon>Magnoliopsida</taxon>
        <taxon>Liliopsida</taxon>
        <taxon>Araceae</taxon>
        <taxon>Aroideae</taxon>
        <taxon>Colocasieae</taxon>
        <taxon>Colocasia</taxon>
    </lineage>
</organism>
<feature type="compositionally biased region" description="Basic and acidic residues" evidence="1">
    <location>
        <begin position="105"/>
        <end position="123"/>
    </location>
</feature>
<keyword evidence="3" id="KW-1185">Reference proteome</keyword>
<evidence type="ECO:0000313" key="3">
    <source>
        <dbReference type="Proteomes" id="UP000652761"/>
    </source>
</evidence>
<evidence type="ECO:0000313" key="2">
    <source>
        <dbReference type="EMBL" id="MQM20206.1"/>
    </source>
</evidence>
<evidence type="ECO:0000256" key="1">
    <source>
        <dbReference type="SAM" id="MobiDB-lite"/>
    </source>
</evidence>
<feature type="region of interest" description="Disordered" evidence="1">
    <location>
        <begin position="94"/>
        <end position="123"/>
    </location>
</feature>
<dbReference type="AlphaFoldDB" id="A0A843XLJ8"/>
<comment type="caution">
    <text evidence="2">The sequence shown here is derived from an EMBL/GenBank/DDBJ whole genome shotgun (WGS) entry which is preliminary data.</text>
</comment>
<sequence length="123" mass="13944">MSRRRVLGAARVSRAVSWWIVVLEASVLRWCRPALAGDLFVPFGARRRHPFLREGPNGFVLRVEAEFPPSVFTSRMVVTTSSRTEFPTVRLLSSGRARVGRRRRGGETSRQRQGAHRAEETGR</sequence>
<gene>
    <name evidence="2" type="ORF">Taro_053222</name>
</gene>
<accession>A0A843XLJ8</accession>
<dbReference type="Proteomes" id="UP000652761">
    <property type="component" value="Unassembled WGS sequence"/>
</dbReference>
<protein>
    <submittedName>
        <fullName evidence="2">Uncharacterized protein</fullName>
    </submittedName>
</protein>
<dbReference type="EMBL" id="NMUH01009583">
    <property type="protein sequence ID" value="MQM20206.1"/>
    <property type="molecule type" value="Genomic_DNA"/>
</dbReference>
<proteinExistence type="predicted"/>
<reference evidence="2" key="1">
    <citation type="submission" date="2017-07" db="EMBL/GenBank/DDBJ databases">
        <title>Taro Niue Genome Assembly and Annotation.</title>
        <authorList>
            <person name="Atibalentja N."/>
            <person name="Keating K."/>
            <person name="Fields C.J."/>
        </authorList>
    </citation>
    <scope>NUCLEOTIDE SEQUENCE</scope>
    <source>
        <strain evidence="2">Niue_2</strain>
        <tissue evidence="2">Leaf</tissue>
    </source>
</reference>
<name>A0A843XLJ8_COLES</name>